<comment type="subcellular location">
    <subcellularLocation>
        <location evidence="3">Cytoplasm</location>
    </subcellularLocation>
</comment>
<comment type="function">
    <text evidence="3">Required for maturation of urease via the functional incorporation of the urease nickel metallocenter.</text>
</comment>
<dbReference type="PANTHER" id="PTHR33643">
    <property type="entry name" value="UREASE ACCESSORY PROTEIN D"/>
    <property type="match status" value="1"/>
</dbReference>
<dbReference type="Pfam" id="PF01774">
    <property type="entry name" value="UreD"/>
    <property type="match status" value="1"/>
</dbReference>
<evidence type="ECO:0000256" key="2">
    <source>
        <dbReference type="ARBA" id="ARBA00023186"/>
    </source>
</evidence>
<dbReference type="EMBL" id="JBHUCX010000028">
    <property type="protein sequence ID" value="MFD1675349.1"/>
    <property type="molecule type" value="Genomic_DNA"/>
</dbReference>
<protein>
    <recommendedName>
        <fullName evidence="3">Urease accessory protein UreD</fullName>
    </recommendedName>
</protein>
<keyword evidence="3" id="KW-0963">Cytoplasm</keyword>
<evidence type="ECO:0000256" key="3">
    <source>
        <dbReference type="HAMAP-Rule" id="MF_01384"/>
    </source>
</evidence>
<comment type="caution">
    <text evidence="4">The sequence shown here is derived from an EMBL/GenBank/DDBJ whole genome shotgun (WGS) entry which is preliminary data.</text>
</comment>
<gene>
    <name evidence="3" type="primary">ureD</name>
    <name evidence="4" type="ORF">ACFSB2_11645</name>
</gene>
<evidence type="ECO:0000256" key="1">
    <source>
        <dbReference type="ARBA" id="ARBA00007177"/>
    </source>
</evidence>
<dbReference type="RefSeq" id="WP_377943377.1">
    <property type="nucleotide sequence ID" value="NZ_JBHUCX010000028.1"/>
</dbReference>
<proteinExistence type="inferred from homology"/>
<keyword evidence="3" id="KW-0996">Nickel insertion</keyword>
<comment type="subunit">
    <text evidence="3">UreD, UreF and UreG form a complex that acts as a GTP-hydrolysis-dependent molecular chaperone, activating the urease apoprotein by helping to assemble the nickel containing metallocenter of UreC. The UreE protein probably delivers the nickel.</text>
</comment>
<evidence type="ECO:0000313" key="5">
    <source>
        <dbReference type="Proteomes" id="UP001597079"/>
    </source>
</evidence>
<dbReference type="HAMAP" id="MF_01384">
    <property type="entry name" value="UreD"/>
    <property type="match status" value="1"/>
</dbReference>
<comment type="similarity">
    <text evidence="1 3">Belongs to the UreD family.</text>
</comment>
<keyword evidence="2 3" id="KW-0143">Chaperone</keyword>
<organism evidence="4 5">
    <name type="scientific">Alicyclobacillus fodiniaquatilis</name>
    <dbReference type="NCBI Taxonomy" id="1661150"/>
    <lineage>
        <taxon>Bacteria</taxon>
        <taxon>Bacillati</taxon>
        <taxon>Bacillota</taxon>
        <taxon>Bacilli</taxon>
        <taxon>Bacillales</taxon>
        <taxon>Alicyclobacillaceae</taxon>
        <taxon>Alicyclobacillus</taxon>
    </lineage>
</organism>
<accession>A0ABW4JHE4</accession>
<reference evidence="5" key="1">
    <citation type="journal article" date="2019" name="Int. J. Syst. Evol. Microbiol.">
        <title>The Global Catalogue of Microorganisms (GCM) 10K type strain sequencing project: providing services to taxonomists for standard genome sequencing and annotation.</title>
        <authorList>
            <consortium name="The Broad Institute Genomics Platform"/>
            <consortium name="The Broad Institute Genome Sequencing Center for Infectious Disease"/>
            <person name="Wu L."/>
            <person name="Ma J."/>
        </authorList>
    </citation>
    <scope>NUCLEOTIDE SEQUENCE [LARGE SCALE GENOMIC DNA]</scope>
    <source>
        <strain evidence="5">CGMCC 1.12286</strain>
    </source>
</reference>
<sequence length="268" mass="28820">MRSLSMPDVVTGTVALTFRQEAGVTLVAGQQSTGLLRASRPVYRGTGRRPEIQLIHLGPGSMNGDGYAQRITLHEQAEAVVGFQSYTKVLPGMAGSSQQTDITLGASSRLTMKPNVVLPYPDAVYTAHTDVQLGLGAIASISEILVGGQTPDVESLAFEKLSSTLQVFRGDKLILRDAIQAGRRSLGRGRIWADGFPVLGSVYLIGDFPEQLEQNLREHGAALQSAEVRVGVSYLADAGFVLRILGTRIQLVERVIERAYGVIDPYKG</sequence>
<dbReference type="Proteomes" id="UP001597079">
    <property type="component" value="Unassembled WGS sequence"/>
</dbReference>
<evidence type="ECO:0000313" key="4">
    <source>
        <dbReference type="EMBL" id="MFD1675349.1"/>
    </source>
</evidence>
<keyword evidence="5" id="KW-1185">Reference proteome</keyword>
<dbReference type="PANTHER" id="PTHR33643:SF1">
    <property type="entry name" value="UREASE ACCESSORY PROTEIN D"/>
    <property type="match status" value="1"/>
</dbReference>
<name>A0ABW4JHE4_9BACL</name>
<dbReference type="InterPro" id="IPR002669">
    <property type="entry name" value="UreD"/>
</dbReference>